<dbReference type="AlphaFoldDB" id="A0AAW1N991"/>
<evidence type="ECO:0000259" key="2">
    <source>
        <dbReference type="Pfam" id="PF10536"/>
    </source>
</evidence>
<accession>A0AAW1N991</accession>
<organism evidence="3 4">
    <name type="scientific">Saponaria officinalis</name>
    <name type="common">Common soapwort</name>
    <name type="synonym">Lychnis saponaria</name>
    <dbReference type="NCBI Taxonomy" id="3572"/>
    <lineage>
        <taxon>Eukaryota</taxon>
        <taxon>Viridiplantae</taxon>
        <taxon>Streptophyta</taxon>
        <taxon>Embryophyta</taxon>
        <taxon>Tracheophyta</taxon>
        <taxon>Spermatophyta</taxon>
        <taxon>Magnoliopsida</taxon>
        <taxon>eudicotyledons</taxon>
        <taxon>Gunneridae</taxon>
        <taxon>Pentapetalae</taxon>
        <taxon>Caryophyllales</taxon>
        <taxon>Caryophyllaceae</taxon>
        <taxon>Caryophylleae</taxon>
        <taxon>Saponaria</taxon>
    </lineage>
</organism>
<dbReference type="PANTHER" id="PTHR46033:SF8">
    <property type="entry name" value="PROTEIN MAINTENANCE OF MERISTEMS-LIKE"/>
    <property type="match status" value="1"/>
</dbReference>
<reference evidence="3" key="1">
    <citation type="submission" date="2024-03" db="EMBL/GenBank/DDBJ databases">
        <title>WGS assembly of Saponaria officinalis var. Norfolk2.</title>
        <authorList>
            <person name="Jenkins J."/>
            <person name="Shu S."/>
            <person name="Grimwood J."/>
            <person name="Barry K."/>
            <person name="Goodstein D."/>
            <person name="Schmutz J."/>
            <person name="Leebens-Mack J."/>
            <person name="Osbourn A."/>
        </authorList>
    </citation>
    <scope>NUCLEOTIDE SEQUENCE [LARGE SCALE GENOMIC DNA]</scope>
    <source>
        <strain evidence="3">JIC</strain>
    </source>
</reference>
<dbReference type="InterPro" id="IPR044824">
    <property type="entry name" value="MAIN-like"/>
</dbReference>
<protein>
    <recommendedName>
        <fullName evidence="2">Aminotransferase-like plant mobile domain-containing protein</fullName>
    </recommendedName>
</protein>
<feature type="region of interest" description="Disordered" evidence="1">
    <location>
        <begin position="1"/>
        <end position="56"/>
    </location>
</feature>
<proteinExistence type="predicted"/>
<dbReference type="Proteomes" id="UP001443914">
    <property type="component" value="Unassembled WGS sequence"/>
</dbReference>
<dbReference type="Pfam" id="PF10536">
    <property type="entry name" value="PMD"/>
    <property type="match status" value="2"/>
</dbReference>
<evidence type="ECO:0000313" key="3">
    <source>
        <dbReference type="EMBL" id="KAK9756336.1"/>
    </source>
</evidence>
<feature type="domain" description="Aminotransferase-like plant mobile" evidence="2">
    <location>
        <begin position="309"/>
        <end position="436"/>
    </location>
</feature>
<evidence type="ECO:0000256" key="1">
    <source>
        <dbReference type="SAM" id="MobiDB-lite"/>
    </source>
</evidence>
<sequence>MADKNLPKGTYGGWRGERKAPITASARRRAEQDRGDVPTGNVLRIRSVGSPYPNTEEDEYRVTRVVSSPVTQRVPEVLALNRVNQRNLLTGPTPGGPVVPDVIPSFVVHVAFDLWSDPNKDRGVITGYTREKSMNDVLKNWRLVEEVQSTVQASRLYHLTECMWQPDTNSFHLPFLEMTILLHDVANILCIPIEGRICGVGGNTVRTLLSLMCDLFGMTHDEIQGPFDRRKAAPIYKGNAVLVDSLYQFTSKDKSGDRIRCSIVSLLGEVDEISSYAWGAGALAYMYRQLGVASRADARGIAVGADTVAGEHLMHYRRMLDGLTPESVTWLPYGPNVHIEHPRTIYIGCIRFLDLVEPYQPNRCLHQFAYRQIIPSPILVPVLHRRPGNSLSYHLDFSSYADHAWKAFREHRLLLAHVFIPADPLSVVDPSYMDWFFSHSHPFVLNSSLQPNFTQRDRICDAPALAPTRSSALWFGRVQDQLRTAEFLRNDKSNGNNSDIYKWCDQYQLRAV</sequence>
<feature type="domain" description="Aminotransferase-like plant mobile" evidence="2">
    <location>
        <begin position="162"/>
        <end position="296"/>
    </location>
</feature>
<dbReference type="InterPro" id="IPR019557">
    <property type="entry name" value="AminoTfrase-like_pln_mobile"/>
</dbReference>
<dbReference type="EMBL" id="JBDFQZ010000001">
    <property type="protein sequence ID" value="KAK9756336.1"/>
    <property type="molecule type" value="Genomic_DNA"/>
</dbReference>
<dbReference type="PANTHER" id="PTHR46033">
    <property type="entry name" value="PROTEIN MAIN-LIKE 2"/>
    <property type="match status" value="1"/>
</dbReference>
<gene>
    <name evidence="3" type="ORF">RND81_01G090100</name>
</gene>
<dbReference type="GO" id="GO:0010073">
    <property type="term" value="P:meristem maintenance"/>
    <property type="evidence" value="ECO:0007669"/>
    <property type="project" value="InterPro"/>
</dbReference>
<keyword evidence="4" id="KW-1185">Reference proteome</keyword>
<comment type="caution">
    <text evidence="3">The sequence shown here is derived from an EMBL/GenBank/DDBJ whole genome shotgun (WGS) entry which is preliminary data.</text>
</comment>
<evidence type="ECO:0000313" key="4">
    <source>
        <dbReference type="Proteomes" id="UP001443914"/>
    </source>
</evidence>
<name>A0AAW1N991_SAPOF</name>